<dbReference type="PROSITE" id="PS50977">
    <property type="entry name" value="HTH_TETR_2"/>
    <property type="match status" value="1"/>
</dbReference>
<dbReference type="Proteomes" id="UP000036513">
    <property type="component" value="Unassembled WGS sequence"/>
</dbReference>
<organism evidence="4 5">
    <name type="scientific">Mycolicibacterium chlorophenolicum</name>
    <dbReference type="NCBI Taxonomy" id="37916"/>
    <lineage>
        <taxon>Bacteria</taxon>
        <taxon>Bacillati</taxon>
        <taxon>Actinomycetota</taxon>
        <taxon>Actinomycetes</taxon>
        <taxon>Mycobacteriales</taxon>
        <taxon>Mycobacteriaceae</taxon>
        <taxon>Mycolicibacterium</taxon>
    </lineage>
</organism>
<dbReference type="RefSeq" id="WP_048471536.1">
    <property type="nucleotide sequence ID" value="NZ_JYNL01000048.1"/>
</dbReference>
<dbReference type="Pfam" id="PF00440">
    <property type="entry name" value="TetR_N"/>
    <property type="match status" value="1"/>
</dbReference>
<reference evidence="4 5" key="1">
    <citation type="journal article" date="2015" name="Genome Biol. Evol.">
        <title>Characterization of Three Mycobacterium spp. with Potential Use in Bioremediation by Genome Sequencing and Comparative Genomics.</title>
        <authorList>
            <person name="Das S."/>
            <person name="Pettersson B.M."/>
            <person name="Behra P.R."/>
            <person name="Ramesh M."/>
            <person name="Dasgupta S."/>
            <person name="Bhattacharya A."/>
            <person name="Kirsebom L.A."/>
        </authorList>
    </citation>
    <scope>NUCLEOTIDE SEQUENCE [LARGE SCALE GENOMIC DNA]</scope>
    <source>
        <strain evidence="4 5">DSM 43826</strain>
    </source>
</reference>
<keyword evidence="1 2" id="KW-0238">DNA-binding</keyword>
<dbReference type="SMR" id="A0A0J6VR87"/>
<evidence type="ECO:0000256" key="1">
    <source>
        <dbReference type="ARBA" id="ARBA00023125"/>
    </source>
</evidence>
<name>A0A0J6VR87_9MYCO</name>
<protein>
    <submittedName>
        <fullName evidence="4">Bacterial regulatory protein, tetR family</fullName>
    </submittedName>
</protein>
<dbReference type="GO" id="GO:0000976">
    <property type="term" value="F:transcription cis-regulatory region binding"/>
    <property type="evidence" value="ECO:0007669"/>
    <property type="project" value="TreeGrafter"/>
</dbReference>
<dbReference type="Gene3D" id="1.10.357.10">
    <property type="entry name" value="Tetracycline Repressor, domain 2"/>
    <property type="match status" value="1"/>
</dbReference>
<proteinExistence type="predicted"/>
<dbReference type="GO" id="GO:0003700">
    <property type="term" value="F:DNA-binding transcription factor activity"/>
    <property type="evidence" value="ECO:0007669"/>
    <property type="project" value="TreeGrafter"/>
</dbReference>
<dbReference type="InterPro" id="IPR050109">
    <property type="entry name" value="HTH-type_TetR-like_transc_reg"/>
</dbReference>
<evidence type="ECO:0000313" key="4">
    <source>
        <dbReference type="EMBL" id="KMO71988.1"/>
    </source>
</evidence>
<dbReference type="AlphaFoldDB" id="A0A0J6VR87"/>
<dbReference type="PANTHER" id="PTHR30055:SF230">
    <property type="entry name" value="TRANSCRIPTIONAL REGULATORY PROTEIN (PROBABLY TETR-FAMILY)-RELATED"/>
    <property type="match status" value="1"/>
</dbReference>
<sequence>MTRDEHPAGAGGRPRDATIDERVLATTRELLLEVGWDDLSVRMVATRAGVGRASLSRRWTSKAELVLHAILGETPDLTPFSGTDLAGWVEWVVRGSHQLFHRRDVNEAVPGLLLALRENDDMRKALWANFSTPAVALFAEHLAADTPARRRRAELDARAVLVMAAGAALFLNTVAVEDDSEALRHRIAELLSTSIGDTPPHRGDDRRTR</sequence>
<evidence type="ECO:0000256" key="2">
    <source>
        <dbReference type="PROSITE-ProRule" id="PRU00335"/>
    </source>
</evidence>
<dbReference type="InterPro" id="IPR001647">
    <property type="entry name" value="HTH_TetR"/>
</dbReference>
<dbReference type="SUPFAM" id="SSF46689">
    <property type="entry name" value="Homeodomain-like"/>
    <property type="match status" value="1"/>
</dbReference>
<comment type="caution">
    <text evidence="4">The sequence shown here is derived from an EMBL/GenBank/DDBJ whole genome shotgun (WGS) entry which is preliminary data.</text>
</comment>
<dbReference type="STRING" id="37916.MCHLDSM_04137"/>
<accession>A0A0J6VR87</accession>
<dbReference type="EMBL" id="JYNL01000048">
    <property type="protein sequence ID" value="KMO71988.1"/>
    <property type="molecule type" value="Genomic_DNA"/>
</dbReference>
<feature type="DNA-binding region" description="H-T-H motif" evidence="2">
    <location>
        <begin position="40"/>
        <end position="59"/>
    </location>
</feature>
<dbReference type="PANTHER" id="PTHR30055">
    <property type="entry name" value="HTH-TYPE TRANSCRIPTIONAL REGULATOR RUTR"/>
    <property type="match status" value="1"/>
</dbReference>
<gene>
    <name evidence="4" type="ORF">MCHLDSM_04137</name>
</gene>
<dbReference type="InterPro" id="IPR009057">
    <property type="entry name" value="Homeodomain-like_sf"/>
</dbReference>
<feature type="domain" description="HTH tetR-type" evidence="3">
    <location>
        <begin position="17"/>
        <end position="77"/>
    </location>
</feature>
<keyword evidence="5" id="KW-1185">Reference proteome</keyword>
<evidence type="ECO:0000313" key="5">
    <source>
        <dbReference type="Proteomes" id="UP000036513"/>
    </source>
</evidence>
<evidence type="ECO:0000259" key="3">
    <source>
        <dbReference type="PROSITE" id="PS50977"/>
    </source>
</evidence>